<dbReference type="InterPro" id="IPR018269">
    <property type="entry name" value="Ribosomal_uS13_CS"/>
</dbReference>
<dbReference type="GO" id="GO:0003723">
    <property type="term" value="F:RNA binding"/>
    <property type="evidence" value="ECO:0007669"/>
    <property type="project" value="InterPro"/>
</dbReference>
<dbReference type="Gene3D" id="1.10.8.50">
    <property type="match status" value="1"/>
</dbReference>
<evidence type="ECO:0000256" key="6">
    <source>
        <dbReference type="SAM" id="MobiDB-lite"/>
    </source>
</evidence>
<dbReference type="PROSITE" id="PS50159">
    <property type="entry name" value="RIBOSOMAL_S13_2"/>
    <property type="match status" value="1"/>
</dbReference>
<dbReference type="NCBIfam" id="NF003140">
    <property type="entry name" value="PRK04053.1"/>
    <property type="match status" value="1"/>
</dbReference>
<dbReference type="FunFam" id="4.10.910.10:FF:000002">
    <property type="entry name" value="40S ribosomal protein S18"/>
    <property type="match status" value="1"/>
</dbReference>
<reference evidence="7 8" key="1">
    <citation type="submission" date="2020-05" db="EMBL/GenBank/DDBJ databases">
        <title>Identification and distribution of gene clusters putatively required for synthesis of sphingolipid metabolism inhibitors in phylogenetically diverse species of the filamentous fungus Fusarium.</title>
        <authorList>
            <person name="Kim H.-S."/>
            <person name="Busman M."/>
            <person name="Brown D.W."/>
            <person name="Divon H."/>
            <person name="Uhlig S."/>
            <person name="Proctor R.H."/>
        </authorList>
    </citation>
    <scope>NUCLEOTIDE SEQUENCE [LARGE SCALE GENOMIC DNA]</scope>
    <source>
        <strain evidence="7 8">NRRL 25196</strain>
    </source>
</reference>
<dbReference type="PANTHER" id="PTHR10871">
    <property type="entry name" value="30S RIBOSOMAL PROTEIN S13/40S RIBOSOMAL PROTEIN S18"/>
    <property type="match status" value="1"/>
</dbReference>
<dbReference type="PROSITE" id="PS00646">
    <property type="entry name" value="RIBOSOMAL_S13_1"/>
    <property type="match status" value="1"/>
</dbReference>
<dbReference type="SUPFAM" id="SSF46946">
    <property type="entry name" value="S13-like H2TH domain"/>
    <property type="match status" value="1"/>
</dbReference>
<dbReference type="Proteomes" id="UP000574317">
    <property type="component" value="Unassembled WGS sequence"/>
</dbReference>
<dbReference type="Pfam" id="PF00416">
    <property type="entry name" value="Ribosomal_S13"/>
    <property type="match status" value="1"/>
</dbReference>
<protein>
    <submittedName>
        <fullName evidence="7">40S ribosomal S18 protein</fullName>
    </submittedName>
</protein>
<dbReference type="EMBL" id="JAAOAO010000907">
    <property type="protein sequence ID" value="KAF5530214.1"/>
    <property type="molecule type" value="Genomic_DNA"/>
</dbReference>
<evidence type="ECO:0000256" key="1">
    <source>
        <dbReference type="ARBA" id="ARBA00004496"/>
    </source>
</evidence>
<comment type="caution">
    <text evidence="7">The sequence shown here is derived from an EMBL/GenBank/DDBJ whole genome shotgun (WGS) entry which is preliminary data.</text>
</comment>
<keyword evidence="4" id="KW-0689">Ribosomal protein</keyword>
<evidence type="ECO:0000256" key="3">
    <source>
        <dbReference type="ARBA" id="ARBA00022490"/>
    </source>
</evidence>
<comment type="similarity">
    <text evidence="2">Belongs to the universal ribosomal protein uS13 family.</text>
</comment>
<keyword evidence="3" id="KW-0963">Cytoplasm</keyword>
<dbReference type="InterPro" id="IPR027437">
    <property type="entry name" value="Rbsml_uS13_C"/>
</dbReference>
<dbReference type="InterPro" id="IPR010979">
    <property type="entry name" value="Ribosomal_uS13-like_H2TH"/>
</dbReference>
<dbReference type="InterPro" id="IPR001892">
    <property type="entry name" value="Ribosomal_uS13"/>
</dbReference>
<comment type="subcellular location">
    <subcellularLocation>
        <location evidence="1">Cytoplasm</location>
    </subcellularLocation>
</comment>
<proteinExistence type="inferred from homology"/>
<dbReference type="FunFam" id="1.10.8.50:FF:000002">
    <property type="entry name" value="40S ribosomal protein S18"/>
    <property type="match status" value="1"/>
</dbReference>
<feature type="region of interest" description="Disordered" evidence="6">
    <location>
        <begin position="166"/>
        <end position="185"/>
    </location>
</feature>
<evidence type="ECO:0000313" key="7">
    <source>
        <dbReference type="EMBL" id="KAF5530214.1"/>
    </source>
</evidence>
<dbReference type="Gene3D" id="4.10.910.10">
    <property type="entry name" value="30s ribosomal protein s13, domain 2"/>
    <property type="match status" value="1"/>
</dbReference>
<gene>
    <name evidence="7" type="ORF">FNAPI_13628</name>
</gene>
<organism evidence="7 8">
    <name type="scientific">Fusarium napiforme</name>
    <dbReference type="NCBI Taxonomy" id="42672"/>
    <lineage>
        <taxon>Eukaryota</taxon>
        <taxon>Fungi</taxon>
        <taxon>Dikarya</taxon>
        <taxon>Ascomycota</taxon>
        <taxon>Pezizomycotina</taxon>
        <taxon>Sordariomycetes</taxon>
        <taxon>Hypocreomycetidae</taxon>
        <taxon>Hypocreales</taxon>
        <taxon>Nectriaceae</taxon>
        <taxon>Fusarium</taxon>
        <taxon>Fusarium fujikuroi species complex</taxon>
    </lineage>
</organism>
<evidence type="ECO:0000256" key="4">
    <source>
        <dbReference type="ARBA" id="ARBA00022980"/>
    </source>
</evidence>
<dbReference type="PANTHER" id="PTHR10871:SF3">
    <property type="entry name" value="SMALL RIBOSOMAL SUBUNIT PROTEIN US13"/>
    <property type="match status" value="1"/>
</dbReference>
<accession>A0A8H5MIJ8</accession>
<name>A0A8H5MIJ8_9HYPO</name>
<keyword evidence="8" id="KW-1185">Reference proteome</keyword>
<dbReference type="AlphaFoldDB" id="A0A8H5MIJ8"/>
<dbReference type="GO" id="GO:0006412">
    <property type="term" value="P:translation"/>
    <property type="evidence" value="ECO:0007669"/>
    <property type="project" value="InterPro"/>
</dbReference>
<evidence type="ECO:0000313" key="8">
    <source>
        <dbReference type="Proteomes" id="UP000574317"/>
    </source>
</evidence>
<keyword evidence="5" id="KW-0687">Ribonucleoprotein</keyword>
<evidence type="ECO:0000256" key="5">
    <source>
        <dbReference type="ARBA" id="ARBA00023274"/>
    </source>
</evidence>
<dbReference type="HAMAP" id="MF_01315">
    <property type="entry name" value="Ribosomal_uS13"/>
    <property type="match status" value="1"/>
</dbReference>
<dbReference type="GO" id="GO:0003735">
    <property type="term" value="F:structural constituent of ribosome"/>
    <property type="evidence" value="ECO:0007669"/>
    <property type="project" value="InterPro"/>
</dbReference>
<dbReference type="GO" id="GO:0005829">
    <property type="term" value="C:cytosol"/>
    <property type="evidence" value="ECO:0007669"/>
    <property type="project" value="TreeGrafter"/>
</dbReference>
<sequence length="185" mass="21156">MSLVSGEKSNFQFVSHPLHHRFIDIEFDTVALECARAILLSVILRLLNTNVDGKQKVMYALTKIKGVGRRYSNLVCKKADVDLNKRAGELTSEELERIVTILQNPTQYKIPTWFINRQRDIVDGKDSHILANGVDSKLREDLERLKKIRAHRGLRHYWGLRVRGQHTKTTGRRGRTVGVSKKKGG</sequence>
<evidence type="ECO:0000256" key="2">
    <source>
        <dbReference type="ARBA" id="ARBA00008080"/>
    </source>
</evidence>
<dbReference type="GO" id="GO:0015935">
    <property type="term" value="C:small ribosomal subunit"/>
    <property type="evidence" value="ECO:0007669"/>
    <property type="project" value="TreeGrafter"/>
</dbReference>